<evidence type="ECO:0000313" key="6">
    <source>
        <dbReference type="Proteomes" id="UP001057375"/>
    </source>
</evidence>
<keyword evidence="3" id="KW-0812">Transmembrane</keyword>
<feature type="compositionally biased region" description="Basic and acidic residues" evidence="2">
    <location>
        <begin position="298"/>
        <end position="310"/>
    </location>
</feature>
<feature type="compositionally biased region" description="Low complexity" evidence="2">
    <location>
        <begin position="379"/>
        <end position="396"/>
    </location>
</feature>
<keyword evidence="6" id="KW-1185">Reference proteome</keyword>
<reference evidence="5" key="1">
    <citation type="submission" date="2022-03" db="EMBL/GenBank/DDBJ databases">
        <title>Draft genome sequence of Aduncisulcus paluster, a free-living microaerophilic Fornicata.</title>
        <authorList>
            <person name="Yuyama I."/>
            <person name="Kume K."/>
            <person name="Tamura T."/>
            <person name="Inagaki Y."/>
            <person name="Hashimoto T."/>
        </authorList>
    </citation>
    <scope>NUCLEOTIDE SEQUENCE</scope>
    <source>
        <strain evidence="5">NY0171</strain>
    </source>
</reference>
<feature type="compositionally biased region" description="Polar residues" evidence="2">
    <location>
        <begin position="425"/>
        <end position="443"/>
    </location>
</feature>
<feature type="transmembrane region" description="Helical" evidence="3">
    <location>
        <begin position="233"/>
        <end position="256"/>
    </location>
</feature>
<protein>
    <recommendedName>
        <fullName evidence="4">EGF-like domain-containing protein</fullName>
    </recommendedName>
</protein>
<keyword evidence="1" id="KW-0245">EGF-like domain</keyword>
<dbReference type="EMBL" id="BQXS01012751">
    <property type="protein sequence ID" value="GKT27527.1"/>
    <property type="molecule type" value="Genomic_DNA"/>
</dbReference>
<dbReference type="PROSITE" id="PS01186">
    <property type="entry name" value="EGF_2"/>
    <property type="match status" value="1"/>
</dbReference>
<feature type="region of interest" description="Disordered" evidence="2">
    <location>
        <begin position="480"/>
        <end position="512"/>
    </location>
</feature>
<dbReference type="PANTHER" id="PTHR24044:SF502">
    <property type="entry name" value="ANTERIOR PHARYNX IN EXCESS PROTEIN 1-RELATED"/>
    <property type="match status" value="1"/>
</dbReference>
<organism evidence="5 6">
    <name type="scientific">Aduncisulcus paluster</name>
    <dbReference type="NCBI Taxonomy" id="2918883"/>
    <lineage>
        <taxon>Eukaryota</taxon>
        <taxon>Metamonada</taxon>
        <taxon>Carpediemonas-like organisms</taxon>
        <taxon>Aduncisulcus</taxon>
    </lineage>
</organism>
<feature type="compositionally biased region" description="Basic and acidic residues" evidence="2">
    <location>
        <begin position="397"/>
        <end position="413"/>
    </location>
</feature>
<feature type="region of interest" description="Disordered" evidence="2">
    <location>
        <begin position="372"/>
        <end position="454"/>
    </location>
</feature>
<dbReference type="InterPro" id="IPR050906">
    <property type="entry name" value="Notch_signaling"/>
</dbReference>
<evidence type="ECO:0000313" key="5">
    <source>
        <dbReference type="EMBL" id="GKT27527.1"/>
    </source>
</evidence>
<evidence type="ECO:0000256" key="3">
    <source>
        <dbReference type="SAM" id="Phobius"/>
    </source>
</evidence>
<comment type="caution">
    <text evidence="1">Lacks conserved residue(s) required for the propagation of feature annotation.</text>
</comment>
<keyword evidence="1" id="KW-1015">Disulfide bond</keyword>
<evidence type="ECO:0000256" key="2">
    <source>
        <dbReference type="SAM" id="MobiDB-lite"/>
    </source>
</evidence>
<dbReference type="PROSITE" id="PS50026">
    <property type="entry name" value="EGF_3"/>
    <property type="match status" value="1"/>
</dbReference>
<sequence length="512" mass="56112">MSSTLGVSCGYGACVWAASQPMYCKCLDNWFGLSCDHQCPVNVNLNVDDLTSSYSYAETECGSSEAECIVDDMSNSYCSCPTTMYYGSKNKVCNLPPEDQTACDDCVHGTCVDINYDETNPNAHCVCSFGYGGDNCDVNSCGLTDSEIASISSSDAHLFHHPHPPHHPRSPFHNHFNPLHESDIIFNDDDLAISHSVCSGYGSCVRQTFQYVCQCHSHYGDICSEVLSTQDKLYIIIGACIVGIILLFNVMICIYIKRSGNLGKQMEKETEELRESIQQQSSLPGFVRVDPIHASGSFEERDVDSGDYTRHQTATPSPPSFEVPGTLPSPVSGSISFLQSSIPTERTEAFLDDEIGVPVSSRRRTVIRDWTGNSIGRESSPASSVLRRSSASVGRSIEPDHDPIPLHSSRRESASVSSDHILPSGSISSPNLTAMSSTATNHASHMPRTRSYSERTPLSSQIVLAPPEYFCSLAQLPTSNTREALSRIRDRRKREREASGRVVRSTRTGEED</sequence>
<keyword evidence="3" id="KW-0472">Membrane</keyword>
<evidence type="ECO:0000259" key="4">
    <source>
        <dbReference type="PROSITE" id="PS50026"/>
    </source>
</evidence>
<feature type="region of interest" description="Disordered" evidence="2">
    <location>
        <begin position="298"/>
        <end position="326"/>
    </location>
</feature>
<accession>A0ABQ5K4M4</accession>
<dbReference type="InterPro" id="IPR000742">
    <property type="entry name" value="EGF"/>
</dbReference>
<name>A0ABQ5K4M4_9EUKA</name>
<dbReference type="PROSITE" id="PS00022">
    <property type="entry name" value="EGF_1"/>
    <property type="match status" value="1"/>
</dbReference>
<evidence type="ECO:0000256" key="1">
    <source>
        <dbReference type="PROSITE-ProRule" id="PRU00076"/>
    </source>
</evidence>
<keyword evidence="3" id="KW-1133">Transmembrane helix</keyword>
<comment type="caution">
    <text evidence="5">The sequence shown here is derived from an EMBL/GenBank/DDBJ whole genome shotgun (WGS) entry which is preliminary data.</text>
</comment>
<proteinExistence type="predicted"/>
<dbReference type="PANTHER" id="PTHR24044">
    <property type="entry name" value="NOTCH LIGAND FAMILY MEMBER"/>
    <property type="match status" value="1"/>
</dbReference>
<feature type="domain" description="EGF-like" evidence="4">
    <location>
        <begin position="99"/>
        <end position="137"/>
    </location>
</feature>
<dbReference type="Proteomes" id="UP001057375">
    <property type="component" value="Unassembled WGS sequence"/>
</dbReference>
<feature type="disulfide bond" evidence="1">
    <location>
        <begin position="127"/>
        <end position="136"/>
    </location>
</feature>
<gene>
    <name evidence="5" type="ORF">ADUPG1_013886</name>
</gene>